<reference evidence="2 3" key="1">
    <citation type="submission" date="2020-01" db="EMBL/GenBank/DDBJ databases">
        <title>Kibdelosporangium persica a novel Actinomycetes from a hot desert in Iran.</title>
        <authorList>
            <person name="Safaei N."/>
            <person name="Zaburannyi N."/>
            <person name="Mueller R."/>
            <person name="Wink J."/>
        </authorList>
    </citation>
    <scope>NUCLEOTIDE SEQUENCE [LARGE SCALE GENOMIC DNA]</scope>
    <source>
        <strain evidence="2 3">4NS15</strain>
    </source>
</reference>
<dbReference type="Pfam" id="PF03992">
    <property type="entry name" value="ABM"/>
    <property type="match status" value="1"/>
</dbReference>
<dbReference type="InterPro" id="IPR007138">
    <property type="entry name" value="ABM_dom"/>
</dbReference>
<dbReference type="EMBL" id="JAAATY010000006">
    <property type="protein sequence ID" value="NRN65410.1"/>
    <property type="molecule type" value="Genomic_DNA"/>
</dbReference>
<feature type="domain" description="ABM" evidence="1">
    <location>
        <begin position="13"/>
        <end position="106"/>
    </location>
</feature>
<dbReference type="Gene3D" id="3.30.70.100">
    <property type="match status" value="1"/>
</dbReference>
<accession>A0ABX2F277</accession>
<protein>
    <submittedName>
        <fullName evidence="2">Antibiotic biosynthesis monooxygenase</fullName>
    </submittedName>
</protein>
<dbReference type="RefSeq" id="WP_246365631.1">
    <property type="nucleotide sequence ID" value="NZ_CBCSGW010000005.1"/>
</dbReference>
<dbReference type="Proteomes" id="UP000763557">
    <property type="component" value="Unassembled WGS sequence"/>
</dbReference>
<evidence type="ECO:0000259" key="1">
    <source>
        <dbReference type="PROSITE" id="PS51725"/>
    </source>
</evidence>
<proteinExistence type="predicted"/>
<dbReference type="GO" id="GO:0004497">
    <property type="term" value="F:monooxygenase activity"/>
    <property type="evidence" value="ECO:0007669"/>
    <property type="project" value="UniProtKB-KW"/>
</dbReference>
<keyword evidence="2" id="KW-0503">Monooxygenase</keyword>
<keyword evidence="2" id="KW-0560">Oxidoreductase</keyword>
<dbReference type="SUPFAM" id="SSF54909">
    <property type="entry name" value="Dimeric alpha+beta barrel"/>
    <property type="match status" value="1"/>
</dbReference>
<keyword evidence="3" id="KW-1185">Reference proteome</keyword>
<sequence length="106" mass="11895">MSSGAPARHRYMLIIAGHLTVDPAHRDAFIAAHHDLLRRARQAPGCLDVAITADPLDPARINNYERWESREDLDRWRAVANAPNTGITMHNVAVSLYTVTDERPPF</sequence>
<organism evidence="2 3">
    <name type="scientific">Kibdelosporangium persicum</name>
    <dbReference type="NCBI Taxonomy" id="2698649"/>
    <lineage>
        <taxon>Bacteria</taxon>
        <taxon>Bacillati</taxon>
        <taxon>Actinomycetota</taxon>
        <taxon>Actinomycetes</taxon>
        <taxon>Pseudonocardiales</taxon>
        <taxon>Pseudonocardiaceae</taxon>
        <taxon>Kibdelosporangium</taxon>
    </lineage>
</organism>
<name>A0ABX2F277_9PSEU</name>
<comment type="caution">
    <text evidence="2">The sequence shown here is derived from an EMBL/GenBank/DDBJ whole genome shotgun (WGS) entry which is preliminary data.</text>
</comment>
<evidence type="ECO:0000313" key="3">
    <source>
        <dbReference type="Proteomes" id="UP000763557"/>
    </source>
</evidence>
<dbReference type="PROSITE" id="PS51725">
    <property type="entry name" value="ABM"/>
    <property type="match status" value="1"/>
</dbReference>
<dbReference type="InterPro" id="IPR011008">
    <property type="entry name" value="Dimeric_a/b-barrel"/>
</dbReference>
<evidence type="ECO:0000313" key="2">
    <source>
        <dbReference type="EMBL" id="NRN65410.1"/>
    </source>
</evidence>
<gene>
    <name evidence="2" type="ORF">GC106_26210</name>
</gene>